<dbReference type="Proteomes" id="UP000006633">
    <property type="component" value="Chromosome"/>
</dbReference>
<dbReference type="EMBL" id="CP002026">
    <property type="protein sequence ID" value="ADH90819.1"/>
    <property type="molecule type" value="Genomic_DNA"/>
</dbReference>
<organism evidence="1 2">
    <name type="scientific">Ancylobacter novellus (strain ATCC 8093 / DSM 506 / JCM 20403 / CCM 1077 / IAM 12100 / NBRC 12443 / NCIMB 10456)</name>
    <name type="common">Starkeya novella</name>
    <dbReference type="NCBI Taxonomy" id="639283"/>
    <lineage>
        <taxon>Bacteria</taxon>
        <taxon>Pseudomonadati</taxon>
        <taxon>Pseudomonadota</taxon>
        <taxon>Alphaproteobacteria</taxon>
        <taxon>Hyphomicrobiales</taxon>
        <taxon>Xanthobacteraceae</taxon>
        <taxon>Ancylobacter</taxon>
    </lineage>
</organism>
<evidence type="ECO:0000313" key="1">
    <source>
        <dbReference type="EMBL" id="ADH90819.1"/>
    </source>
</evidence>
<evidence type="ECO:0000313" key="2">
    <source>
        <dbReference type="Proteomes" id="UP000006633"/>
    </source>
</evidence>
<dbReference type="STRING" id="639283.Snov_3545"/>
<proteinExistence type="predicted"/>
<keyword evidence="2" id="KW-1185">Reference proteome</keyword>
<gene>
    <name evidence="1" type="ordered locus">Snov_3545</name>
</gene>
<dbReference type="AlphaFoldDB" id="D7AA32"/>
<dbReference type="HOGENOM" id="CLU_2604354_0_0_5"/>
<protein>
    <submittedName>
        <fullName evidence="1">Uncharacterized protein</fullName>
    </submittedName>
</protein>
<reference evidence="1 2" key="1">
    <citation type="journal article" date="2012" name="Stand. Genomic Sci.">
        <title>Complete genome sequence of the facultatively chemolithoautotrophic and methylotrophic alpha Proteobacterium Starkeya novella type strain (ATCC 8093(T)).</title>
        <authorList>
            <person name="Kappler U."/>
            <person name="Davenport K."/>
            <person name="Beatson S."/>
            <person name="Lucas S."/>
            <person name="Lapidus A."/>
            <person name="Copeland A."/>
            <person name="Berry K.W."/>
            <person name="Glavina Del Rio T."/>
            <person name="Hammon N."/>
            <person name="Dalin E."/>
            <person name="Tice H."/>
            <person name="Pitluck S."/>
            <person name="Richardson P."/>
            <person name="Bruce D."/>
            <person name="Goodwin L.A."/>
            <person name="Han C."/>
            <person name="Tapia R."/>
            <person name="Detter J.C."/>
            <person name="Chang Y.J."/>
            <person name="Jeffries C.D."/>
            <person name="Land M."/>
            <person name="Hauser L."/>
            <person name="Kyrpides N.C."/>
            <person name="Goker M."/>
            <person name="Ivanova N."/>
            <person name="Klenk H.P."/>
            <person name="Woyke T."/>
        </authorList>
    </citation>
    <scope>NUCLEOTIDE SEQUENCE [LARGE SCALE GENOMIC DNA]</scope>
    <source>
        <strain evidence="2">ATCC 8093 / DSM 506 / JCM 20403 / CCM 1077 / IAM 12100 / NBRC 12443 / NCIMB 10456</strain>
    </source>
</reference>
<accession>D7AA32</accession>
<dbReference type="KEGG" id="sno:Snov_3545"/>
<dbReference type="RefSeq" id="WP_013168320.1">
    <property type="nucleotide sequence ID" value="NC_014217.1"/>
</dbReference>
<name>D7AA32_ANCN5</name>
<sequence length="79" mass="8120">MNRLVLAVLTVAILLIGGTAEAMLDSSRQAAPAVCVLPGEEAPVVFEGRGLAFVPGGGKEPVIVRRIVPKPCSTRNPAA</sequence>